<evidence type="ECO:0000256" key="2">
    <source>
        <dbReference type="ARBA" id="ARBA00022576"/>
    </source>
</evidence>
<dbReference type="PANTHER" id="PTHR10937:SF0">
    <property type="entry name" value="GLUTAMINE--FRUCTOSE-6-PHOSPHATE TRANSAMINASE (ISOMERIZING)"/>
    <property type="match status" value="1"/>
</dbReference>
<accession>A0ABD5UIU1</accession>
<dbReference type="InterPro" id="IPR017932">
    <property type="entry name" value="GATase_2_dom"/>
</dbReference>
<keyword evidence="10" id="KW-1185">Reference proteome</keyword>
<dbReference type="Proteomes" id="UP001596333">
    <property type="component" value="Unassembled WGS sequence"/>
</dbReference>
<evidence type="ECO:0000256" key="6">
    <source>
        <dbReference type="HAMAP-Rule" id="MF_00164"/>
    </source>
</evidence>
<dbReference type="InterPro" id="IPR046348">
    <property type="entry name" value="SIS_dom_sf"/>
</dbReference>
<dbReference type="PANTHER" id="PTHR10937">
    <property type="entry name" value="GLUCOSAMINE--FRUCTOSE-6-PHOSPHATE AMINOTRANSFERASE, ISOMERIZING"/>
    <property type="match status" value="1"/>
</dbReference>
<dbReference type="GO" id="GO:0004360">
    <property type="term" value="F:glutamine-fructose-6-phosphate transaminase (isomerizing) activity"/>
    <property type="evidence" value="ECO:0007669"/>
    <property type="project" value="UniProtKB-UniRule"/>
</dbReference>
<comment type="catalytic activity">
    <reaction evidence="1 6">
        <text>D-fructose 6-phosphate + L-glutamine = D-glucosamine 6-phosphate + L-glutamate</text>
        <dbReference type="Rhea" id="RHEA:13237"/>
        <dbReference type="ChEBI" id="CHEBI:29985"/>
        <dbReference type="ChEBI" id="CHEBI:58359"/>
        <dbReference type="ChEBI" id="CHEBI:58725"/>
        <dbReference type="ChEBI" id="CHEBI:61527"/>
        <dbReference type="EC" id="2.6.1.16"/>
    </reaction>
</comment>
<dbReference type="NCBIfam" id="NF001484">
    <property type="entry name" value="PRK00331.1"/>
    <property type="match status" value="1"/>
</dbReference>
<dbReference type="RefSeq" id="WP_379764913.1">
    <property type="nucleotide sequence ID" value="NZ_JBHSXI010000001.1"/>
</dbReference>
<keyword evidence="3 6" id="KW-0808">Transferase</keyword>
<dbReference type="AlphaFoldDB" id="A0ABD5UIU1"/>
<feature type="active site" description="Nucleophile; for GATase activity" evidence="6">
    <location>
        <position position="2"/>
    </location>
</feature>
<dbReference type="InterPro" id="IPR035466">
    <property type="entry name" value="GlmS/AgaS_SIS"/>
</dbReference>
<dbReference type="GO" id="GO:0005975">
    <property type="term" value="P:carbohydrate metabolic process"/>
    <property type="evidence" value="ECO:0007669"/>
    <property type="project" value="UniProtKB-UniRule"/>
</dbReference>
<feature type="domain" description="SIS" evidence="8">
    <location>
        <begin position="320"/>
        <end position="460"/>
    </location>
</feature>
<dbReference type="HAMAP" id="MF_00164">
    <property type="entry name" value="GlmS"/>
    <property type="match status" value="1"/>
</dbReference>
<dbReference type="CDD" id="cd05008">
    <property type="entry name" value="SIS_GlmS_GlmD_1"/>
    <property type="match status" value="1"/>
</dbReference>
<keyword evidence="6" id="KW-0963">Cytoplasm</keyword>
<dbReference type="SUPFAM" id="SSF56235">
    <property type="entry name" value="N-terminal nucleophile aminohydrolases (Ntn hydrolases)"/>
    <property type="match status" value="1"/>
</dbReference>
<dbReference type="CDD" id="cd05009">
    <property type="entry name" value="SIS_GlmS_GlmD_2"/>
    <property type="match status" value="1"/>
</dbReference>
<evidence type="ECO:0000313" key="10">
    <source>
        <dbReference type="Proteomes" id="UP001596333"/>
    </source>
</evidence>
<dbReference type="InterPro" id="IPR035490">
    <property type="entry name" value="GlmS/FrlB_SIS"/>
</dbReference>
<dbReference type="InterPro" id="IPR029055">
    <property type="entry name" value="Ntn_hydrolases_N"/>
</dbReference>
<comment type="function">
    <text evidence="6">Catalyzes the first step in hexosamine metabolism, converting fructose-6P into glucosamine-6P using glutamine as a nitrogen source.</text>
</comment>
<keyword evidence="2 6" id="KW-0032">Aminotransferase</keyword>
<feature type="domain" description="SIS" evidence="8">
    <location>
        <begin position="493"/>
        <end position="631"/>
    </location>
</feature>
<dbReference type="EC" id="2.6.1.16" evidence="6"/>
<proteinExistence type="inferred from homology"/>
<dbReference type="Pfam" id="PF13522">
    <property type="entry name" value="GATase_6"/>
    <property type="match status" value="1"/>
</dbReference>
<evidence type="ECO:0000256" key="1">
    <source>
        <dbReference type="ARBA" id="ARBA00001031"/>
    </source>
</evidence>
<organism evidence="9 10">
    <name type="scientific">Halorubrum trueperi</name>
    <dbReference type="NCBI Taxonomy" id="2004704"/>
    <lineage>
        <taxon>Archaea</taxon>
        <taxon>Methanobacteriati</taxon>
        <taxon>Methanobacteriota</taxon>
        <taxon>Stenosarchaea group</taxon>
        <taxon>Halobacteria</taxon>
        <taxon>Halobacteriales</taxon>
        <taxon>Haloferacaceae</taxon>
        <taxon>Halorubrum</taxon>
    </lineage>
</organism>
<dbReference type="Gene3D" id="3.60.20.10">
    <property type="entry name" value="Glutamine Phosphoribosylpyrophosphate, subunit 1, domain 1"/>
    <property type="match status" value="1"/>
</dbReference>
<evidence type="ECO:0000313" key="9">
    <source>
        <dbReference type="EMBL" id="MFC6888171.1"/>
    </source>
</evidence>
<dbReference type="CDD" id="cd00714">
    <property type="entry name" value="GFAT"/>
    <property type="match status" value="1"/>
</dbReference>
<dbReference type="InterPro" id="IPR001347">
    <property type="entry name" value="SIS_dom"/>
</dbReference>
<evidence type="ECO:0000256" key="4">
    <source>
        <dbReference type="ARBA" id="ARBA00022737"/>
    </source>
</evidence>
<comment type="caution">
    <text evidence="9">The sequence shown here is derived from an EMBL/GenBank/DDBJ whole genome shotgun (WGS) entry which is preliminary data.</text>
</comment>
<gene>
    <name evidence="6 9" type="primary">glmS</name>
    <name evidence="9" type="ORF">ACFQEY_03740</name>
</gene>
<feature type="initiator methionine" description="Removed" evidence="6">
    <location>
        <position position="1"/>
    </location>
</feature>
<comment type="subunit">
    <text evidence="6">Homodimer.</text>
</comment>
<dbReference type="NCBIfam" id="TIGR01135">
    <property type="entry name" value="glmS"/>
    <property type="match status" value="1"/>
</dbReference>
<dbReference type="EMBL" id="JBHSXI010000001">
    <property type="protein sequence ID" value="MFC6888171.1"/>
    <property type="molecule type" value="Genomic_DNA"/>
</dbReference>
<keyword evidence="5" id="KW-0315">Glutamine amidotransferase</keyword>
<dbReference type="PROSITE" id="PS51278">
    <property type="entry name" value="GATASE_TYPE_2"/>
    <property type="match status" value="1"/>
</dbReference>
<evidence type="ECO:0000259" key="8">
    <source>
        <dbReference type="PROSITE" id="PS51464"/>
    </source>
</evidence>
<name>A0ABD5UIU1_9EURY</name>
<dbReference type="Pfam" id="PF01380">
    <property type="entry name" value="SIS"/>
    <property type="match status" value="2"/>
</dbReference>
<sequence length="641" mass="67178">MCGIIGYVGEIGESNSGAAGDSATDGGAVEDGSIGGVGDIVHEGLRNLEYRGYDSAGVALVGASSGLTVAKRSGEVNGLTVPDVPDATHGVGHTRWSTHGPPTDANAHPHTDCVGDVAVVHNGIVENYEELKAELSDHEFTSDTDTEVIPHLIEEELAGASDEDGEGGEGDEGGEGGDLLAAVRNVEDRLAGSYAICAVREGDDRIVVARRGSPLVLGRGEDAAFVASDVTAFLEHTRDVTYLEDGDVAALDAGDVSIFHHGEPVERAVETVSWEADAAEKGGYEHYMRKEIHEQPSSLRQTLAGRLDVDAGDVDLDVSFPPGFLADLEEIRIVACGTSYYAGRYAAQLFEELAGVRATVEIASEYEFGAGRTPDRTLVVAVTQSGETADTLGAVRRANAAGARTFAVTNTLGSTVTREVDGTAFIRAGPEIGVAATKTFASQVATLAMLAVAVGRDRGALAAADARPVLEDLRGLPGAVQQVLDEETQVREAAREYRDSEAFFFVGRALGVPVALEGALKLKEISYDHAEGFAAGELKHGPLALVTPETPVLAVLTEGARADETMNNVTEAQTRGAPALGCVSTGDEYDTLDVSFDVPDVGIVEPLVANVYLQLFAYHVANEKGRPIDKPRNLAKSVTVE</sequence>
<dbReference type="InterPro" id="IPR005855">
    <property type="entry name" value="GFAT"/>
</dbReference>
<dbReference type="InterPro" id="IPR047084">
    <property type="entry name" value="GFAT_N"/>
</dbReference>
<feature type="domain" description="Glutamine amidotransferase type-2" evidence="7">
    <location>
        <begin position="2"/>
        <end position="254"/>
    </location>
</feature>
<evidence type="ECO:0000256" key="5">
    <source>
        <dbReference type="ARBA" id="ARBA00022962"/>
    </source>
</evidence>
<dbReference type="GO" id="GO:0005737">
    <property type="term" value="C:cytoplasm"/>
    <property type="evidence" value="ECO:0007669"/>
    <property type="project" value="UniProtKB-SubCell"/>
</dbReference>
<keyword evidence="4" id="KW-0677">Repeat</keyword>
<evidence type="ECO:0000259" key="7">
    <source>
        <dbReference type="PROSITE" id="PS51278"/>
    </source>
</evidence>
<dbReference type="FunFam" id="3.40.50.10490:FF:000001">
    <property type="entry name" value="Glutamine--fructose-6-phosphate aminotransferase [isomerizing]"/>
    <property type="match status" value="1"/>
</dbReference>
<evidence type="ECO:0000256" key="3">
    <source>
        <dbReference type="ARBA" id="ARBA00022679"/>
    </source>
</evidence>
<protein>
    <recommendedName>
        <fullName evidence="6">Glutamine--fructose-6-phosphate aminotransferase [isomerizing]</fullName>
        <ecNumber evidence="6">2.6.1.16</ecNumber>
    </recommendedName>
    <alternativeName>
        <fullName evidence="6">D-fructose-6-phosphate amidotransferase</fullName>
    </alternativeName>
    <alternativeName>
        <fullName evidence="6">GFAT</fullName>
    </alternativeName>
    <alternativeName>
        <fullName evidence="6">Glucosamine-6-phosphate synthase</fullName>
    </alternativeName>
    <alternativeName>
        <fullName evidence="6">Hexosephosphate aminotransferase</fullName>
    </alternativeName>
    <alternativeName>
        <fullName evidence="6">L-glutamine--D-fructose-6-phosphate amidotransferase</fullName>
    </alternativeName>
</protein>
<dbReference type="PROSITE" id="PS51464">
    <property type="entry name" value="SIS"/>
    <property type="match status" value="2"/>
</dbReference>
<feature type="active site" description="For Fru-6P isomerization activity" evidence="6">
    <location>
        <position position="636"/>
    </location>
</feature>
<dbReference type="Gene3D" id="3.40.50.10490">
    <property type="entry name" value="Glucose-6-phosphate isomerase like protein, domain 1"/>
    <property type="match status" value="2"/>
</dbReference>
<reference evidence="9 10" key="1">
    <citation type="journal article" date="2019" name="Int. J. Syst. Evol. Microbiol.">
        <title>The Global Catalogue of Microorganisms (GCM) 10K type strain sequencing project: providing services to taxonomists for standard genome sequencing and annotation.</title>
        <authorList>
            <consortium name="The Broad Institute Genomics Platform"/>
            <consortium name="The Broad Institute Genome Sequencing Center for Infectious Disease"/>
            <person name="Wu L."/>
            <person name="Ma J."/>
        </authorList>
    </citation>
    <scope>NUCLEOTIDE SEQUENCE [LARGE SCALE GENOMIC DNA]</scope>
    <source>
        <strain evidence="9 10">Y73</strain>
    </source>
</reference>
<comment type="subcellular location">
    <subcellularLocation>
        <location evidence="6">Cytoplasm</location>
    </subcellularLocation>
</comment>
<dbReference type="SUPFAM" id="SSF53697">
    <property type="entry name" value="SIS domain"/>
    <property type="match status" value="1"/>
</dbReference>